<organism evidence="1 2">
    <name type="scientific">Trifolium medium</name>
    <dbReference type="NCBI Taxonomy" id="97028"/>
    <lineage>
        <taxon>Eukaryota</taxon>
        <taxon>Viridiplantae</taxon>
        <taxon>Streptophyta</taxon>
        <taxon>Embryophyta</taxon>
        <taxon>Tracheophyta</taxon>
        <taxon>Spermatophyta</taxon>
        <taxon>Magnoliopsida</taxon>
        <taxon>eudicotyledons</taxon>
        <taxon>Gunneridae</taxon>
        <taxon>Pentapetalae</taxon>
        <taxon>rosids</taxon>
        <taxon>fabids</taxon>
        <taxon>Fabales</taxon>
        <taxon>Fabaceae</taxon>
        <taxon>Papilionoideae</taxon>
        <taxon>50 kb inversion clade</taxon>
        <taxon>NPAAA clade</taxon>
        <taxon>Hologalegina</taxon>
        <taxon>IRL clade</taxon>
        <taxon>Trifolieae</taxon>
        <taxon>Trifolium</taxon>
    </lineage>
</organism>
<reference evidence="1 2" key="1">
    <citation type="journal article" date="2018" name="Front. Plant Sci.">
        <title>Red Clover (Trifolium pratense) and Zigzag Clover (T. medium) - A Picture of Genomic Similarities and Differences.</title>
        <authorList>
            <person name="Dluhosova J."/>
            <person name="Istvanek J."/>
            <person name="Nedelnik J."/>
            <person name="Repkova J."/>
        </authorList>
    </citation>
    <scope>NUCLEOTIDE SEQUENCE [LARGE SCALE GENOMIC DNA]</scope>
    <source>
        <strain evidence="2">cv. 10/8</strain>
        <tissue evidence="1">Leaf</tissue>
    </source>
</reference>
<keyword evidence="2" id="KW-1185">Reference proteome</keyword>
<proteinExistence type="predicted"/>
<name>A0A392U3R8_9FABA</name>
<dbReference type="AlphaFoldDB" id="A0A392U3R8"/>
<comment type="caution">
    <text evidence="1">The sequence shown here is derived from an EMBL/GenBank/DDBJ whole genome shotgun (WGS) entry which is preliminary data.</text>
</comment>
<protein>
    <submittedName>
        <fullName evidence="1">Uncharacterized protein</fullName>
    </submittedName>
</protein>
<accession>A0A392U3R8</accession>
<sequence length="25" mass="2964">MLTMARCEYFTFILGLWRVVLSLLS</sequence>
<evidence type="ECO:0000313" key="2">
    <source>
        <dbReference type="Proteomes" id="UP000265520"/>
    </source>
</evidence>
<dbReference type="EMBL" id="LXQA010722909">
    <property type="protein sequence ID" value="MCI67748.1"/>
    <property type="molecule type" value="Genomic_DNA"/>
</dbReference>
<dbReference type="Proteomes" id="UP000265520">
    <property type="component" value="Unassembled WGS sequence"/>
</dbReference>
<evidence type="ECO:0000313" key="1">
    <source>
        <dbReference type="EMBL" id="MCI67748.1"/>
    </source>
</evidence>